<dbReference type="InterPro" id="IPR023408">
    <property type="entry name" value="MscS_beta-dom_sf"/>
</dbReference>
<evidence type="ECO:0000256" key="1">
    <source>
        <dbReference type="ARBA" id="ARBA00004370"/>
    </source>
</evidence>
<dbReference type="Pfam" id="PF00924">
    <property type="entry name" value="MS_channel_2nd"/>
    <property type="match status" value="1"/>
</dbReference>
<dbReference type="InterPro" id="IPR018490">
    <property type="entry name" value="cNMP-bd_dom_sf"/>
</dbReference>
<accession>A0A1V1PB56</accession>
<dbReference type="CDD" id="cd00038">
    <property type="entry name" value="CAP_ED"/>
    <property type="match status" value="1"/>
</dbReference>
<dbReference type="EMBL" id="ATBP01000194">
    <property type="protein sequence ID" value="ETR72004.1"/>
    <property type="molecule type" value="Genomic_DNA"/>
</dbReference>
<organism evidence="7 8">
    <name type="scientific">Candidatus Magnetoglobus multicellularis str. Araruama</name>
    <dbReference type="NCBI Taxonomy" id="890399"/>
    <lineage>
        <taxon>Bacteria</taxon>
        <taxon>Pseudomonadati</taxon>
        <taxon>Thermodesulfobacteriota</taxon>
        <taxon>Desulfobacteria</taxon>
        <taxon>Desulfobacterales</taxon>
        <taxon>Desulfobacteraceae</taxon>
        <taxon>Candidatus Magnetoglobus</taxon>
    </lineage>
</organism>
<feature type="domain" description="Cyclic nucleotide-binding" evidence="6">
    <location>
        <begin position="551"/>
        <end position="670"/>
    </location>
</feature>
<protein>
    <submittedName>
        <fullName evidence="7">MscS mechanosensitive ion channel</fullName>
    </submittedName>
</protein>
<evidence type="ECO:0000256" key="5">
    <source>
        <dbReference type="SAM" id="Phobius"/>
    </source>
</evidence>
<dbReference type="InterPro" id="IPR018488">
    <property type="entry name" value="cNMP-bd_CS"/>
</dbReference>
<dbReference type="InterPro" id="IPR006685">
    <property type="entry name" value="MscS_channel_2nd"/>
</dbReference>
<dbReference type="AlphaFoldDB" id="A0A1V1PB56"/>
<sequence>MADGTIVLVDDQYMFQTNIIYTGIHINTIQDINLSDQIHVLDFYIWFKYRGDINASDIIFLNAVKPLGLGKPIETEYSNGEHYEMYHVKGQFMCNAIDMSVDAGNNILGFSFRHATKPEYNIVYVSDISVMNANNNDRLLQDINQSSPAISTKYSARKLYYFSDVTYKKAFGKPGYLSESINGGVEFSRYNFFVHINEKKVSFRRITWNFYINLLMTIMSIMSLFLTASVLKSFAVKYPRLTWGVQLFMGYVLLISSEPLLLVFQVDESRLSYFEFIKLAYDIFWWLVPASFINLAIKRFIWIPLENKTGRRIPKIVTNSVIFLIYLMTFFGIVAYVFDQKLTSLLATSGVLAMIIGLAIQVNIANVFSGIVINIEQPFRIGDWIEIDHKFKGKVVDITWRTTRILTHSGNILSFPNSYTSESPINNYCYPDRNVWIKIIIHINPTYSPEKIKKICMDAMLSIDGLVKEIRPIIRYQLTDWCADYTLLFCINDYSKKIQFKSELYERIWIHLNRIGIEPAIKRQEVHMFRGTKDRGEEALNPLSILSEIDIFKGFSDELRKQLSQKMHQHQYHTEEYIIKQGNEGDSLFIIIEGSVSVQILIDGKHVEVDRMGAGTFFGEMALLTGEPRNASIVAITNCVLYEITKCDIAPLFTYYPEITDILSKELTRRAVNRQQKKEHYDQERIDKDALKNSFFSKISNCFGINKNVREIDRECVDTDFSI</sequence>
<dbReference type="SUPFAM" id="SSF50182">
    <property type="entry name" value="Sm-like ribonucleoproteins"/>
    <property type="match status" value="1"/>
</dbReference>
<gene>
    <name evidence="7" type="ORF">OMM_07757</name>
</gene>
<dbReference type="GO" id="GO:0008381">
    <property type="term" value="F:mechanosensitive monoatomic ion channel activity"/>
    <property type="evidence" value="ECO:0007669"/>
    <property type="project" value="InterPro"/>
</dbReference>
<feature type="transmembrane region" description="Helical" evidence="5">
    <location>
        <begin position="283"/>
        <end position="305"/>
    </location>
</feature>
<dbReference type="SMART" id="SM00100">
    <property type="entry name" value="cNMP"/>
    <property type="match status" value="1"/>
</dbReference>
<keyword evidence="4 5" id="KW-0472">Membrane</keyword>
<reference evidence="8" key="1">
    <citation type="submission" date="2012-11" db="EMBL/GenBank/DDBJ databases">
        <authorList>
            <person name="Lucero-Rivera Y.E."/>
            <person name="Tovar-Ramirez D."/>
        </authorList>
    </citation>
    <scope>NUCLEOTIDE SEQUENCE [LARGE SCALE GENOMIC DNA]</scope>
    <source>
        <strain evidence="8">Araruama</strain>
    </source>
</reference>
<dbReference type="Pfam" id="PF00027">
    <property type="entry name" value="cNMP_binding"/>
    <property type="match status" value="1"/>
</dbReference>
<dbReference type="PRINTS" id="PR00103">
    <property type="entry name" value="CAMPKINASE"/>
</dbReference>
<keyword evidence="3 5" id="KW-1133">Transmembrane helix</keyword>
<evidence type="ECO:0000259" key="6">
    <source>
        <dbReference type="PROSITE" id="PS50042"/>
    </source>
</evidence>
<dbReference type="InterPro" id="IPR045275">
    <property type="entry name" value="MscS_archaea/bacteria_type"/>
</dbReference>
<comment type="subcellular location">
    <subcellularLocation>
        <location evidence="1">Membrane</location>
    </subcellularLocation>
</comment>
<dbReference type="InterPro" id="IPR014710">
    <property type="entry name" value="RmlC-like_jellyroll"/>
</dbReference>
<dbReference type="SUPFAM" id="SSF51206">
    <property type="entry name" value="cAMP-binding domain-like"/>
    <property type="match status" value="1"/>
</dbReference>
<proteinExistence type="predicted"/>
<feature type="transmembrane region" description="Helical" evidence="5">
    <location>
        <begin position="243"/>
        <end position="263"/>
    </location>
</feature>
<dbReference type="PROSITE" id="PS50042">
    <property type="entry name" value="CNMP_BINDING_3"/>
    <property type="match status" value="1"/>
</dbReference>
<dbReference type="PANTHER" id="PTHR30221">
    <property type="entry name" value="SMALL-CONDUCTANCE MECHANOSENSITIVE CHANNEL"/>
    <property type="match status" value="1"/>
</dbReference>
<dbReference type="Gene3D" id="2.30.30.60">
    <property type="match status" value="1"/>
</dbReference>
<dbReference type="Gene3D" id="1.10.287.1260">
    <property type="match status" value="1"/>
</dbReference>
<evidence type="ECO:0000256" key="3">
    <source>
        <dbReference type="ARBA" id="ARBA00022989"/>
    </source>
</evidence>
<dbReference type="InterPro" id="IPR010920">
    <property type="entry name" value="LSM_dom_sf"/>
</dbReference>
<dbReference type="Gene3D" id="2.60.120.10">
    <property type="entry name" value="Jelly Rolls"/>
    <property type="match status" value="1"/>
</dbReference>
<evidence type="ECO:0000256" key="2">
    <source>
        <dbReference type="ARBA" id="ARBA00022692"/>
    </source>
</evidence>
<comment type="caution">
    <text evidence="7">The sequence shown here is derived from an EMBL/GenBank/DDBJ whole genome shotgun (WGS) entry which is preliminary data.</text>
</comment>
<dbReference type="InterPro" id="IPR000595">
    <property type="entry name" value="cNMP-bd_dom"/>
</dbReference>
<dbReference type="GO" id="GO:0016020">
    <property type="term" value="C:membrane"/>
    <property type="evidence" value="ECO:0007669"/>
    <property type="project" value="UniProtKB-SubCell"/>
</dbReference>
<evidence type="ECO:0000256" key="4">
    <source>
        <dbReference type="ARBA" id="ARBA00023136"/>
    </source>
</evidence>
<name>A0A1V1PB56_9BACT</name>
<dbReference type="PANTHER" id="PTHR30221:SF1">
    <property type="entry name" value="SMALL-CONDUCTANCE MECHANOSENSITIVE CHANNEL"/>
    <property type="match status" value="1"/>
</dbReference>
<keyword evidence="2 5" id="KW-0812">Transmembrane</keyword>
<evidence type="ECO:0000313" key="7">
    <source>
        <dbReference type="EMBL" id="ETR72004.1"/>
    </source>
</evidence>
<evidence type="ECO:0000313" key="8">
    <source>
        <dbReference type="Proteomes" id="UP000189670"/>
    </source>
</evidence>
<dbReference type="PROSITE" id="PS00888">
    <property type="entry name" value="CNMP_BINDING_1"/>
    <property type="match status" value="1"/>
</dbReference>
<feature type="transmembrane region" description="Helical" evidence="5">
    <location>
        <begin position="317"/>
        <end position="338"/>
    </location>
</feature>
<feature type="transmembrane region" description="Helical" evidence="5">
    <location>
        <begin position="210"/>
        <end position="231"/>
    </location>
</feature>
<feature type="transmembrane region" description="Helical" evidence="5">
    <location>
        <begin position="350"/>
        <end position="373"/>
    </location>
</feature>
<dbReference type="Proteomes" id="UP000189670">
    <property type="component" value="Unassembled WGS sequence"/>
</dbReference>